<dbReference type="Proteomes" id="UP001600888">
    <property type="component" value="Unassembled WGS sequence"/>
</dbReference>
<feature type="region of interest" description="Disordered" evidence="6">
    <location>
        <begin position="361"/>
        <end position="400"/>
    </location>
</feature>
<feature type="transmembrane region" description="Helical" evidence="7">
    <location>
        <begin position="104"/>
        <end position="123"/>
    </location>
</feature>
<dbReference type="Pfam" id="PF20684">
    <property type="entry name" value="Fung_rhodopsin"/>
    <property type="match status" value="1"/>
</dbReference>
<evidence type="ECO:0000256" key="3">
    <source>
        <dbReference type="ARBA" id="ARBA00022989"/>
    </source>
</evidence>
<evidence type="ECO:0000256" key="2">
    <source>
        <dbReference type="ARBA" id="ARBA00022692"/>
    </source>
</evidence>
<feature type="transmembrane region" description="Helical" evidence="7">
    <location>
        <begin position="227"/>
        <end position="247"/>
    </location>
</feature>
<proteinExistence type="inferred from homology"/>
<name>A0ABR4EEZ9_9PEZI</name>
<dbReference type="PANTHER" id="PTHR33048:SF57">
    <property type="entry name" value="INTEGRAL MEMBRANE PROTEIN-RELATED"/>
    <property type="match status" value="1"/>
</dbReference>
<feature type="transmembrane region" description="Helical" evidence="7">
    <location>
        <begin position="144"/>
        <end position="172"/>
    </location>
</feature>
<comment type="subcellular location">
    <subcellularLocation>
        <location evidence="1">Membrane</location>
        <topology evidence="1">Multi-pass membrane protein</topology>
    </subcellularLocation>
</comment>
<keyword evidence="3 7" id="KW-1133">Transmembrane helix</keyword>
<sequence length="400" mass="44112">MSSFTLRQTAEPVVSSGHPPLAQGGVQLLIICWVFTPLAIVAVGLRMWARRVKRQSLVFNDWIIAVALLFNCGQSVLLTYASIYGGIGHHMAELLAYWPDSVPRLLKCYVAAEPFWITTNSLVKISILDFYTKVFSTSKRFRHICWGVMVVVAAYWISTFVRMFFLCTPFAAMWEPALLQTVPGAHCLNLTAVYLSVSIINLLIDFTLFLLPMPLLWGLHMHSRKKLMLMFTFGLGLFVCVVTGLRIQSVLHLDLADASFTVTGDGIWSTLEPCLGIVNACLPLFQPLGQKVSEVFAWSTARSGNGYSSQKVLPGDPAYHWSGKKASKATPNQKGPHRDSVPLTGDQWEPEDIEAGWAVETGTPMGPIHQSPFKGSTSSGGPDANSIQVTKGWGIDHRKI</sequence>
<evidence type="ECO:0000256" key="7">
    <source>
        <dbReference type="SAM" id="Phobius"/>
    </source>
</evidence>
<feature type="region of interest" description="Disordered" evidence="6">
    <location>
        <begin position="322"/>
        <end position="347"/>
    </location>
</feature>
<evidence type="ECO:0000256" key="1">
    <source>
        <dbReference type="ARBA" id="ARBA00004141"/>
    </source>
</evidence>
<dbReference type="InterPro" id="IPR049326">
    <property type="entry name" value="Rhodopsin_dom_fungi"/>
</dbReference>
<feature type="compositionally biased region" description="Polar residues" evidence="6">
    <location>
        <begin position="373"/>
        <end position="389"/>
    </location>
</feature>
<feature type="transmembrane region" description="Helical" evidence="7">
    <location>
        <begin position="192"/>
        <end position="215"/>
    </location>
</feature>
<comment type="similarity">
    <text evidence="5">Belongs to the SAT4 family.</text>
</comment>
<feature type="domain" description="Rhodopsin" evidence="8">
    <location>
        <begin position="45"/>
        <end position="289"/>
    </location>
</feature>
<feature type="transmembrane region" description="Helical" evidence="7">
    <location>
        <begin position="28"/>
        <end position="49"/>
    </location>
</feature>
<evidence type="ECO:0000256" key="4">
    <source>
        <dbReference type="ARBA" id="ARBA00023136"/>
    </source>
</evidence>
<protein>
    <recommendedName>
        <fullName evidence="8">Rhodopsin domain-containing protein</fullName>
    </recommendedName>
</protein>
<feature type="transmembrane region" description="Helical" evidence="7">
    <location>
        <begin position="61"/>
        <end position="84"/>
    </location>
</feature>
<evidence type="ECO:0000256" key="6">
    <source>
        <dbReference type="SAM" id="MobiDB-lite"/>
    </source>
</evidence>
<evidence type="ECO:0000259" key="8">
    <source>
        <dbReference type="Pfam" id="PF20684"/>
    </source>
</evidence>
<dbReference type="PANTHER" id="PTHR33048">
    <property type="entry name" value="PTH11-LIKE INTEGRAL MEMBRANE PROTEIN (AFU_ORTHOLOGUE AFUA_5G11245)"/>
    <property type="match status" value="1"/>
</dbReference>
<comment type="caution">
    <text evidence="9">The sequence shown here is derived from an EMBL/GenBank/DDBJ whole genome shotgun (WGS) entry which is preliminary data.</text>
</comment>
<accession>A0ABR4EEZ9</accession>
<evidence type="ECO:0000313" key="10">
    <source>
        <dbReference type="Proteomes" id="UP001600888"/>
    </source>
</evidence>
<gene>
    <name evidence="9" type="ORF">FJTKL_12169</name>
</gene>
<evidence type="ECO:0000313" key="9">
    <source>
        <dbReference type="EMBL" id="KAL2280856.1"/>
    </source>
</evidence>
<keyword evidence="2 7" id="KW-0812">Transmembrane</keyword>
<evidence type="ECO:0000256" key="5">
    <source>
        <dbReference type="ARBA" id="ARBA00038359"/>
    </source>
</evidence>
<dbReference type="InterPro" id="IPR052337">
    <property type="entry name" value="SAT4-like"/>
</dbReference>
<keyword evidence="4 7" id="KW-0472">Membrane</keyword>
<dbReference type="EMBL" id="JBAWTH010000062">
    <property type="protein sequence ID" value="KAL2280856.1"/>
    <property type="molecule type" value="Genomic_DNA"/>
</dbReference>
<reference evidence="9 10" key="1">
    <citation type="submission" date="2024-03" db="EMBL/GenBank/DDBJ databases">
        <title>A high-quality draft genome sequence of Diaporthe vaccinii, a causative agent of upright dieback and viscid rot disease in cranberry plants.</title>
        <authorList>
            <person name="Sarrasin M."/>
            <person name="Lang B.F."/>
            <person name="Burger G."/>
        </authorList>
    </citation>
    <scope>NUCLEOTIDE SEQUENCE [LARGE SCALE GENOMIC DNA]</scope>
    <source>
        <strain evidence="9 10">IS7</strain>
    </source>
</reference>
<keyword evidence="10" id="KW-1185">Reference proteome</keyword>
<organism evidence="9 10">
    <name type="scientific">Diaporthe vaccinii</name>
    <dbReference type="NCBI Taxonomy" id="105482"/>
    <lineage>
        <taxon>Eukaryota</taxon>
        <taxon>Fungi</taxon>
        <taxon>Dikarya</taxon>
        <taxon>Ascomycota</taxon>
        <taxon>Pezizomycotina</taxon>
        <taxon>Sordariomycetes</taxon>
        <taxon>Sordariomycetidae</taxon>
        <taxon>Diaporthales</taxon>
        <taxon>Diaporthaceae</taxon>
        <taxon>Diaporthe</taxon>
        <taxon>Diaporthe eres species complex</taxon>
    </lineage>
</organism>